<dbReference type="Proteomes" id="UP001203297">
    <property type="component" value="Unassembled WGS sequence"/>
</dbReference>
<proteinExistence type="inferred from homology"/>
<name>A0AAD4M0A2_9AGAM</name>
<dbReference type="Gene3D" id="3.40.50.720">
    <property type="entry name" value="NAD(P)-binding Rossmann-like Domain"/>
    <property type="match status" value="1"/>
</dbReference>
<evidence type="ECO:0000313" key="3">
    <source>
        <dbReference type="EMBL" id="KAI0296914.1"/>
    </source>
</evidence>
<dbReference type="InterPro" id="IPR036291">
    <property type="entry name" value="NAD(P)-bd_dom_sf"/>
</dbReference>
<evidence type="ECO:0000256" key="2">
    <source>
        <dbReference type="ARBA" id="ARBA00023002"/>
    </source>
</evidence>
<evidence type="ECO:0000256" key="1">
    <source>
        <dbReference type="ARBA" id="ARBA00006484"/>
    </source>
</evidence>
<gene>
    <name evidence="3" type="ORF">B0F90DRAFT_1811260</name>
</gene>
<dbReference type="CDD" id="cd05233">
    <property type="entry name" value="SDR_c"/>
    <property type="match status" value="1"/>
</dbReference>
<comment type="caution">
    <text evidence="3">The sequence shown here is derived from an EMBL/GenBank/DDBJ whole genome shotgun (WGS) entry which is preliminary data.</text>
</comment>
<dbReference type="GO" id="GO:0016020">
    <property type="term" value="C:membrane"/>
    <property type="evidence" value="ECO:0007669"/>
    <property type="project" value="TreeGrafter"/>
</dbReference>
<comment type="similarity">
    <text evidence="1">Belongs to the short-chain dehydrogenases/reductases (SDR) family.</text>
</comment>
<keyword evidence="2" id="KW-0560">Oxidoreductase</keyword>
<dbReference type="PRINTS" id="PR00081">
    <property type="entry name" value="GDHRDH"/>
</dbReference>
<dbReference type="EMBL" id="WTXG01000044">
    <property type="protein sequence ID" value="KAI0296914.1"/>
    <property type="molecule type" value="Genomic_DNA"/>
</dbReference>
<dbReference type="GO" id="GO:0016491">
    <property type="term" value="F:oxidoreductase activity"/>
    <property type="evidence" value="ECO:0007669"/>
    <property type="project" value="UniProtKB-KW"/>
</dbReference>
<evidence type="ECO:0000313" key="4">
    <source>
        <dbReference type="Proteomes" id="UP001203297"/>
    </source>
</evidence>
<organism evidence="3 4">
    <name type="scientific">Multifurca ochricompacta</name>
    <dbReference type="NCBI Taxonomy" id="376703"/>
    <lineage>
        <taxon>Eukaryota</taxon>
        <taxon>Fungi</taxon>
        <taxon>Dikarya</taxon>
        <taxon>Basidiomycota</taxon>
        <taxon>Agaricomycotina</taxon>
        <taxon>Agaricomycetes</taxon>
        <taxon>Russulales</taxon>
        <taxon>Russulaceae</taxon>
        <taxon>Multifurca</taxon>
    </lineage>
</organism>
<dbReference type="AlphaFoldDB" id="A0AAD4M0A2"/>
<keyword evidence="4" id="KW-1185">Reference proteome</keyword>
<dbReference type="Pfam" id="PF00106">
    <property type="entry name" value="adh_short"/>
    <property type="match status" value="1"/>
</dbReference>
<dbReference type="InterPro" id="IPR002347">
    <property type="entry name" value="SDR_fam"/>
</dbReference>
<accession>A0AAD4M0A2</accession>
<protein>
    <submittedName>
        <fullName evidence="3">NAD-P-binding protein</fullName>
    </submittedName>
</protein>
<dbReference type="SUPFAM" id="SSF51735">
    <property type="entry name" value="NAD(P)-binding Rossmann-fold domains"/>
    <property type="match status" value="1"/>
</dbReference>
<reference evidence="3" key="1">
    <citation type="journal article" date="2022" name="New Phytol.">
        <title>Evolutionary transition to the ectomycorrhizal habit in the genomes of a hyperdiverse lineage of mushroom-forming fungi.</title>
        <authorList>
            <person name="Looney B."/>
            <person name="Miyauchi S."/>
            <person name="Morin E."/>
            <person name="Drula E."/>
            <person name="Courty P.E."/>
            <person name="Kohler A."/>
            <person name="Kuo A."/>
            <person name="LaButti K."/>
            <person name="Pangilinan J."/>
            <person name="Lipzen A."/>
            <person name="Riley R."/>
            <person name="Andreopoulos W."/>
            <person name="He G."/>
            <person name="Johnson J."/>
            <person name="Nolan M."/>
            <person name="Tritt A."/>
            <person name="Barry K.W."/>
            <person name="Grigoriev I.V."/>
            <person name="Nagy L.G."/>
            <person name="Hibbett D."/>
            <person name="Henrissat B."/>
            <person name="Matheny P.B."/>
            <person name="Labbe J."/>
            <person name="Martin F.M."/>
        </authorList>
    </citation>
    <scope>NUCLEOTIDE SEQUENCE</scope>
    <source>
        <strain evidence="3">BPL690</strain>
    </source>
</reference>
<dbReference type="PANTHER" id="PTHR44196">
    <property type="entry name" value="DEHYDROGENASE/REDUCTASE SDR FAMILY MEMBER 7B"/>
    <property type="match status" value="1"/>
</dbReference>
<sequence length="291" mass="31707">MSKESSDEEPPVTLHHDVYPAVDPSQLISNQAFQGKCVIVTGASRGIGEDAAFTFASAGASVVLVARTESQLDAVESRILEQVPNAQILKAAVDVMDPAKVEVAVTRAVERFGGVDVLVAAAGTARSMTVAFSQTDPYDWWNTLEINLRGVFNVVRYALPHLEKSHGRIIAITSISSQLRVPFASDYCVSKHALTRFMEFVPIEHPKVLAFPIHPGAILTELSKATGYPAELFNDTVGLASAYILHLAAGNADWLNGRYSSACWDITELERDWKEKVLEKGALVNKLYLPQ</sequence>
<dbReference type="PANTHER" id="PTHR44196:SF1">
    <property type="entry name" value="DEHYDROGENASE_REDUCTASE SDR FAMILY MEMBER 7B"/>
    <property type="match status" value="1"/>
</dbReference>